<gene>
    <name evidence="1" type="ORF">METZ01_LOCUS511462</name>
</gene>
<dbReference type="AlphaFoldDB" id="A0A383ERA6"/>
<proteinExistence type="predicted"/>
<evidence type="ECO:0000313" key="1">
    <source>
        <dbReference type="EMBL" id="SVE58608.1"/>
    </source>
</evidence>
<dbReference type="EMBL" id="UINC01227639">
    <property type="protein sequence ID" value="SVE58608.1"/>
    <property type="molecule type" value="Genomic_DNA"/>
</dbReference>
<organism evidence="1">
    <name type="scientific">marine metagenome</name>
    <dbReference type="NCBI Taxonomy" id="408172"/>
    <lineage>
        <taxon>unclassified sequences</taxon>
        <taxon>metagenomes</taxon>
        <taxon>ecological metagenomes</taxon>
    </lineage>
</organism>
<sequence>MLKTVIGLTLLMLCVTACSNGYSEEEVEATANAAYRAG</sequence>
<accession>A0A383ERA6</accession>
<protein>
    <submittedName>
        <fullName evidence="1">Uncharacterized protein</fullName>
    </submittedName>
</protein>
<feature type="non-terminal residue" evidence="1">
    <location>
        <position position="38"/>
    </location>
</feature>
<name>A0A383ERA6_9ZZZZ</name>
<reference evidence="1" key="1">
    <citation type="submission" date="2018-05" db="EMBL/GenBank/DDBJ databases">
        <authorList>
            <person name="Lanie J.A."/>
            <person name="Ng W.-L."/>
            <person name="Kazmierczak K.M."/>
            <person name="Andrzejewski T.M."/>
            <person name="Davidsen T.M."/>
            <person name="Wayne K.J."/>
            <person name="Tettelin H."/>
            <person name="Glass J.I."/>
            <person name="Rusch D."/>
            <person name="Podicherti R."/>
            <person name="Tsui H.-C.T."/>
            <person name="Winkler M.E."/>
        </authorList>
    </citation>
    <scope>NUCLEOTIDE SEQUENCE</scope>
</reference>